<proteinExistence type="predicted"/>
<accession>A0A0A9CL29</accession>
<evidence type="ECO:0000259" key="1">
    <source>
        <dbReference type="Pfam" id="PF25895"/>
    </source>
</evidence>
<dbReference type="EMBL" id="GBRH01222772">
    <property type="protein sequence ID" value="JAD75123.1"/>
    <property type="molecule type" value="Transcribed_RNA"/>
</dbReference>
<dbReference type="AlphaFoldDB" id="A0A0A9CL29"/>
<organism evidence="2">
    <name type="scientific">Arundo donax</name>
    <name type="common">Giant reed</name>
    <name type="synonym">Donax arundinaceus</name>
    <dbReference type="NCBI Taxonomy" id="35708"/>
    <lineage>
        <taxon>Eukaryota</taxon>
        <taxon>Viridiplantae</taxon>
        <taxon>Streptophyta</taxon>
        <taxon>Embryophyta</taxon>
        <taxon>Tracheophyta</taxon>
        <taxon>Spermatophyta</taxon>
        <taxon>Magnoliopsida</taxon>
        <taxon>Liliopsida</taxon>
        <taxon>Poales</taxon>
        <taxon>Poaceae</taxon>
        <taxon>PACMAD clade</taxon>
        <taxon>Arundinoideae</taxon>
        <taxon>Arundineae</taxon>
        <taxon>Arundo</taxon>
    </lineage>
</organism>
<dbReference type="InterPro" id="IPR058874">
    <property type="entry name" value="WHD_plant"/>
</dbReference>
<sequence>MHSRSSRKSLEDTLGLNIVGSILSELPITLTRLLDTLNRTLPIRDFSWNEREVLSLKNHEILVRLLDVCLSIFDHANGPRSLATRMVQVCGWFAPSAVPIHMLGLAAHKVPKKHRRGPRWRKWWRGLTCGLVTFRLCYTDICVQNFLPSQTPMSDSDTRVRFRVLSAVSQKFLPNRTPAPESDTDICTRVHVTQLLG</sequence>
<feature type="domain" description="Plant disease resistance WDH" evidence="1">
    <location>
        <begin position="72"/>
        <end position="130"/>
    </location>
</feature>
<protein>
    <recommendedName>
        <fullName evidence="1">Plant disease resistance WDH domain-containing protein</fullName>
    </recommendedName>
</protein>
<reference evidence="2" key="2">
    <citation type="journal article" date="2015" name="Data Brief">
        <title>Shoot transcriptome of the giant reed, Arundo donax.</title>
        <authorList>
            <person name="Barrero R.A."/>
            <person name="Guerrero F.D."/>
            <person name="Moolhuijzen P."/>
            <person name="Goolsby J.A."/>
            <person name="Tidwell J."/>
            <person name="Bellgard S.E."/>
            <person name="Bellgard M.I."/>
        </authorList>
    </citation>
    <scope>NUCLEOTIDE SEQUENCE</scope>
    <source>
        <tissue evidence="2">Shoot tissue taken approximately 20 cm above the soil surface</tissue>
    </source>
</reference>
<evidence type="ECO:0000313" key="2">
    <source>
        <dbReference type="EMBL" id="JAD75123.1"/>
    </source>
</evidence>
<reference evidence="2" key="1">
    <citation type="submission" date="2014-09" db="EMBL/GenBank/DDBJ databases">
        <authorList>
            <person name="Magalhaes I.L.F."/>
            <person name="Oliveira U."/>
            <person name="Santos F.R."/>
            <person name="Vidigal T.H.D.A."/>
            <person name="Brescovit A.D."/>
            <person name="Santos A.J."/>
        </authorList>
    </citation>
    <scope>NUCLEOTIDE SEQUENCE</scope>
    <source>
        <tissue evidence="2">Shoot tissue taken approximately 20 cm above the soil surface</tissue>
    </source>
</reference>
<dbReference type="Pfam" id="PF25895">
    <property type="entry name" value="WHD_plant_disease"/>
    <property type="match status" value="1"/>
</dbReference>
<name>A0A0A9CL29_ARUDO</name>